<proteinExistence type="predicted"/>
<keyword evidence="2" id="KW-1185">Reference proteome</keyword>
<name>A0A392M318_9FABA</name>
<evidence type="ECO:0000313" key="1">
    <source>
        <dbReference type="EMBL" id="MCH81645.1"/>
    </source>
</evidence>
<sequence length="89" mass="9971">MNSSSLCHFVSVLVRRIDLIEDELLNQQCVDSSPGSTTDARNTSLMRITSIVNQWTTVKEDAENNGNAEVLVNETDLKKLLDCCHKFSK</sequence>
<dbReference type="EMBL" id="LXQA010002581">
    <property type="protein sequence ID" value="MCH81645.1"/>
    <property type="molecule type" value="Genomic_DNA"/>
</dbReference>
<comment type="caution">
    <text evidence="1">The sequence shown here is derived from an EMBL/GenBank/DDBJ whole genome shotgun (WGS) entry which is preliminary data.</text>
</comment>
<reference evidence="1 2" key="1">
    <citation type="journal article" date="2018" name="Front. Plant Sci.">
        <title>Red Clover (Trifolium pratense) and Zigzag Clover (T. medium) - A Picture of Genomic Similarities and Differences.</title>
        <authorList>
            <person name="Dluhosova J."/>
            <person name="Istvanek J."/>
            <person name="Nedelnik J."/>
            <person name="Repkova J."/>
        </authorList>
    </citation>
    <scope>NUCLEOTIDE SEQUENCE [LARGE SCALE GENOMIC DNA]</scope>
    <source>
        <strain evidence="2">cv. 10/8</strain>
        <tissue evidence="1">Leaf</tissue>
    </source>
</reference>
<protein>
    <submittedName>
        <fullName evidence="1">Putative ARM repeat superfamily protein</fullName>
    </submittedName>
</protein>
<evidence type="ECO:0000313" key="2">
    <source>
        <dbReference type="Proteomes" id="UP000265520"/>
    </source>
</evidence>
<dbReference type="AlphaFoldDB" id="A0A392M318"/>
<organism evidence="1 2">
    <name type="scientific">Trifolium medium</name>
    <dbReference type="NCBI Taxonomy" id="97028"/>
    <lineage>
        <taxon>Eukaryota</taxon>
        <taxon>Viridiplantae</taxon>
        <taxon>Streptophyta</taxon>
        <taxon>Embryophyta</taxon>
        <taxon>Tracheophyta</taxon>
        <taxon>Spermatophyta</taxon>
        <taxon>Magnoliopsida</taxon>
        <taxon>eudicotyledons</taxon>
        <taxon>Gunneridae</taxon>
        <taxon>Pentapetalae</taxon>
        <taxon>rosids</taxon>
        <taxon>fabids</taxon>
        <taxon>Fabales</taxon>
        <taxon>Fabaceae</taxon>
        <taxon>Papilionoideae</taxon>
        <taxon>50 kb inversion clade</taxon>
        <taxon>NPAAA clade</taxon>
        <taxon>Hologalegina</taxon>
        <taxon>IRL clade</taxon>
        <taxon>Trifolieae</taxon>
        <taxon>Trifolium</taxon>
    </lineage>
</organism>
<accession>A0A392M318</accession>
<gene>
    <name evidence="1" type="ORF">A2U01_0002436</name>
</gene>
<dbReference type="Proteomes" id="UP000265520">
    <property type="component" value="Unassembled WGS sequence"/>
</dbReference>